<protein>
    <submittedName>
        <fullName evidence="2">Uncharacterized protein</fullName>
    </submittedName>
</protein>
<comment type="caution">
    <text evidence="2">The sequence shown here is derived from an EMBL/GenBank/DDBJ whole genome shotgun (WGS) entry which is preliminary data.</text>
</comment>
<dbReference type="Proteomes" id="UP001165079">
    <property type="component" value="Unassembled WGS sequence"/>
</dbReference>
<gene>
    <name evidence="2" type="ORF">Afil01_51970</name>
</gene>
<reference evidence="2" key="1">
    <citation type="submission" date="2023-03" db="EMBL/GenBank/DDBJ databases">
        <title>Actinorhabdospora filicis NBRC 111898.</title>
        <authorList>
            <person name="Ichikawa N."/>
            <person name="Sato H."/>
            <person name="Tonouchi N."/>
        </authorList>
    </citation>
    <scope>NUCLEOTIDE SEQUENCE</scope>
    <source>
        <strain evidence="2">NBRC 111898</strain>
    </source>
</reference>
<dbReference type="EMBL" id="BSTX01000004">
    <property type="protein sequence ID" value="GLZ80390.1"/>
    <property type="molecule type" value="Genomic_DNA"/>
</dbReference>
<accession>A0A9W6WD23</accession>
<feature type="region of interest" description="Disordered" evidence="1">
    <location>
        <begin position="1"/>
        <end position="37"/>
    </location>
</feature>
<evidence type="ECO:0000313" key="2">
    <source>
        <dbReference type="EMBL" id="GLZ80390.1"/>
    </source>
</evidence>
<name>A0A9W6WD23_9ACTN</name>
<feature type="compositionally biased region" description="Pro residues" evidence="1">
    <location>
        <begin position="77"/>
        <end position="86"/>
    </location>
</feature>
<dbReference type="AlphaFoldDB" id="A0A9W6WD23"/>
<evidence type="ECO:0000313" key="3">
    <source>
        <dbReference type="Proteomes" id="UP001165079"/>
    </source>
</evidence>
<proteinExistence type="predicted"/>
<sequence length="117" mass="12521">MQWRPPTALPGHVGPPYLAAQPRSGGPGLAERGGWMGGSGRRISWLTAVPGYIALRNAAPALLGRAPSHRTLWGPWPRRPASPRPAAPGQEGQAKPPEQAWTRVPPKPRAPSRKARP</sequence>
<evidence type="ECO:0000256" key="1">
    <source>
        <dbReference type="SAM" id="MobiDB-lite"/>
    </source>
</evidence>
<feature type="region of interest" description="Disordered" evidence="1">
    <location>
        <begin position="63"/>
        <end position="117"/>
    </location>
</feature>
<organism evidence="2 3">
    <name type="scientific">Actinorhabdospora filicis</name>
    <dbReference type="NCBI Taxonomy" id="1785913"/>
    <lineage>
        <taxon>Bacteria</taxon>
        <taxon>Bacillati</taxon>
        <taxon>Actinomycetota</taxon>
        <taxon>Actinomycetes</taxon>
        <taxon>Micromonosporales</taxon>
        <taxon>Micromonosporaceae</taxon>
        <taxon>Actinorhabdospora</taxon>
    </lineage>
</organism>
<keyword evidence="3" id="KW-1185">Reference proteome</keyword>